<feature type="transmembrane region" description="Helical" evidence="1">
    <location>
        <begin position="40"/>
        <end position="59"/>
    </location>
</feature>
<sequence>MGRVLVALGLLCGFVVVVVAQPAGLVLGLRGLPPVASSPDYALIILLLLGFTAPWSPLWSSAGDRGTRSSVAV</sequence>
<keyword evidence="1" id="KW-0812">Transmembrane</keyword>
<dbReference type="EMBL" id="SZQA01000029">
    <property type="protein sequence ID" value="TKK85196.1"/>
    <property type="molecule type" value="Genomic_DNA"/>
</dbReference>
<dbReference type="RefSeq" id="WP_137249760.1">
    <property type="nucleotide sequence ID" value="NZ_SZQA01000029.1"/>
</dbReference>
<evidence type="ECO:0000313" key="2">
    <source>
        <dbReference type="EMBL" id="TKK85196.1"/>
    </source>
</evidence>
<dbReference type="AlphaFoldDB" id="A0A4U3MC50"/>
<organism evidence="2 3">
    <name type="scientific">Herbidospora galbida</name>
    <dbReference type="NCBI Taxonomy" id="2575442"/>
    <lineage>
        <taxon>Bacteria</taxon>
        <taxon>Bacillati</taxon>
        <taxon>Actinomycetota</taxon>
        <taxon>Actinomycetes</taxon>
        <taxon>Streptosporangiales</taxon>
        <taxon>Streptosporangiaceae</taxon>
        <taxon>Herbidospora</taxon>
    </lineage>
</organism>
<keyword evidence="3" id="KW-1185">Reference proteome</keyword>
<evidence type="ECO:0000256" key="1">
    <source>
        <dbReference type="SAM" id="Phobius"/>
    </source>
</evidence>
<dbReference type="Proteomes" id="UP000308705">
    <property type="component" value="Unassembled WGS sequence"/>
</dbReference>
<comment type="caution">
    <text evidence="2">The sequence shown here is derived from an EMBL/GenBank/DDBJ whole genome shotgun (WGS) entry which is preliminary data.</text>
</comment>
<reference evidence="2 3" key="1">
    <citation type="submission" date="2019-04" db="EMBL/GenBank/DDBJ databases">
        <title>Herbidospora sp. NEAU-GS14.nov., a novel actinomycete isolated from soil.</title>
        <authorList>
            <person name="Han L."/>
        </authorList>
    </citation>
    <scope>NUCLEOTIDE SEQUENCE [LARGE SCALE GENOMIC DNA]</scope>
    <source>
        <strain evidence="2 3">NEAU-GS14</strain>
    </source>
</reference>
<evidence type="ECO:0000313" key="3">
    <source>
        <dbReference type="Proteomes" id="UP000308705"/>
    </source>
</evidence>
<accession>A0A4U3MC50</accession>
<keyword evidence="1" id="KW-0472">Membrane</keyword>
<proteinExistence type="predicted"/>
<keyword evidence="1" id="KW-1133">Transmembrane helix</keyword>
<gene>
    <name evidence="2" type="ORF">FDA94_26335</name>
</gene>
<protein>
    <submittedName>
        <fullName evidence="2">Uncharacterized protein</fullName>
    </submittedName>
</protein>
<name>A0A4U3MC50_9ACTN</name>